<dbReference type="EMBL" id="CP013614">
    <property type="protein sequence ID" value="ALS01225.1"/>
    <property type="molecule type" value="Genomic_DNA"/>
</dbReference>
<keyword evidence="6" id="KW-0961">Cell wall biogenesis/degradation</keyword>
<proteinExistence type="inferred from homology"/>
<evidence type="ECO:0000313" key="8">
    <source>
        <dbReference type="EMBL" id="ALS01225.1"/>
    </source>
</evidence>
<gene>
    <name evidence="8" type="ORF">ATZ33_07540</name>
    <name evidence="9" type="ORF">RV15_GL003050</name>
</gene>
<dbReference type="PANTHER" id="PTHR36174">
    <property type="entry name" value="LIPID II:GLYCINE GLYCYLTRANSFERASE"/>
    <property type="match status" value="1"/>
</dbReference>
<dbReference type="GO" id="GO:0009252">
    <property type="term" value="P:peptidoglycan biosynthetic process"/>
    <property type="evidence" value="ECO:0007669"/>
    <property type="project" value="UniProtKB-KW"/>
</dbReference>
<dbReference type="RefSeq" id="WP_071877003.1">
    <property type="nucleotide sequence ID" value="NZ_JXLC01000005.1"/>
</dbReference>
<keyword evidence="7" id="KW-0175">Coiled coil</keyword>
<dbReference type="SUPFAM" id="SSF55729">
    <property type="entry name" value="Acyl-CoA N-acyltransferases (Nat)"/>
    <property type="match status" value="2"/>
</dbReference>
<dbReference type="AlphaFoldDB" id="A0A0S3KAY2"/>
<evidence type="ECO:0000256" key="5">
    <source>
        <dbReference type="ARBA" id="ARBA00023315"/>
    </source>
</evidence>
<dbReference type="Gene3D" id="3.40.630.30">
    <property type="match status" value="2"/>
</dbReference>
<dbReference type="PROSITE" id="PS51191">
    <property type="entry name" value="FEMABX"/>
    <property type="match status" value="1"/>
</dbReference>
<dbReference type="InterPro" id="IPR003447">
    <property type="entry name" value="FEMABX"/>
</dbReference>
<organism evidence="9 11">
    <name type="scientific">Enterococcus silesiacus</name>
    <dbReference type="NCBI Taxonomy" id="332949"/>
    <lineage>
        <taxon>Bacteria</taxon>
        <taxon>Bacillati</taxon>
        <taxon>Bacillota</taxon>
        <taxon>Bacilli</taxon>
        <taxon>Lactobacillales</taxon>
        <taxon>Enterococcaceae</taxon>
        <taxon>Enterococcus</taxon>
    </lineage>
</organism>
<dbReference type="EMBL" id="JXLC01000005">
    <property type="protein sequence ID" value="OJG92625.1"/>
    <property type="molecule type" value="Genomic_DNA"/>
</dbReference>
<dbReference type="OrthoDB" id="2173585at2"/>
<evidence type="ECO:0000256" key="1">
    <source>
        <dbReference type="ARBA" id="ARBA00009943"/>
    </source>
</evidence>
<evidence type="ECO:0000256" key="7">
    <source>
        <dbReference type="SAM" id="Coils"/>
    </source>
</evidence>
<dbReference type="GO" id="GO:0071555">
    <property type="term" value="P:cell wall organization"/>
    <property type="evidence" value="ECO:0007669"/>
    <property type="project" value="UniProtKB-KW"/>
</dbReference>
<evidence type="ECO:0000313" key="11">
    <source>
        <dbReference type="Proteomes" id="UP000183039"/>
    </source>
</evidence>
<dbReference type="Pfam" id="PF02388">
    <property type="entry name" value="FemAB"/>
    <property type="match status" value="1"/>
</dbReference>
<name>A0A0S3KAY2_9ENTE</name>
<dbReference type="GO" id="GO:0008360">
    <property type="term" value="P:regulation of cell shape"/>
    <property type="evidence" value="ECO:0007669"/>
    <property type="project" value="UniProtKB-KW"/>
</dbReference>
<feature type="coiled-coil region" evidence="7">
    <location>
        <begin position="241"/>
        <end position="275"/>
    </location>
</feature>
<dbReference type="GO" id="GO:0016755">
    <property type="term" value="F:aminoacyltransferase activity"/>
    <property type="evidence" value="ECO:0007669"/>
    <property type="project" value="InterPro"/>
</dbReference>
<dbReference type="Proteomes" id="UP000183039">
    <property type="component" value="Unassembled WGS sequence"/>
</dbReference>
<keyword evidence="3" id="KW-0133">Cell shape</keyword>
<comment type="similarity">
    <text evidence="1">Belongs to the FemABX family.</text>
</comment>
<dbReference type="PANTHER" id="PTHR36174:SF1">
    <property type="entry name" value="LIPID II:GLYCINE GLYCYLTRANSFERASE"/>
    <property type="match status" value="1"/>
</dbReference>
<reference evidence="8 10" key="2">
    <citation type="submission" date="2015-12" db="EMBL/GenBank/DDBJ databases">
        <authorList>
            <person name="Lauer A."/>
            <person name="Humrighouse B."/>
            <person name="Loparev V."/>
            <person name="Shewmaker P.L."/>
            <person name="Whitney A.M."/>
            <person name="McLaughlin R.W."/>
        </authorList>
    </citation>
    <scope>NUCLEOTIDE SEQUENCE [LARGE SCALE GENOMIC DNA]</scope>
    <source>
        <strain evidence="8 10">LMG 23085</strain>
    </source>
</reference>
<protein>
    <submittedName>
        <fullName evidence="9">FemAB family protein</fullName>
    </submittedName>
    <submittedName>
        <fullName evidence="8">Methicillin resistance factor FemA</fullName>
    </submittedName>
</protein>
<dbReference type="InterPro" id="IPR016181">
    <property type="entry name" value="Acyl_CoA_acyltransferase"/>
</dbReference>
<sequence>MFEFKIGVDAKEHDKFVENHPLCNLLQSSAWAKVKDNWGSEIVGVYENGTLVASSLVLIRPLPMKFSMLYTPRGPIMDYTNSELVAFFLKELKQFGKTKRALFVKMDPTVHYKDFHLGQEQVIDPTAQSIIDNIIASGAKHQGLTMAMDATIQPRFQANIYKEDFSEEQLSKSTKKMMKQAQKKGVTVKMGHTELVADFAKVIELTTERQNISLRNSDYFEKLLTIYPENSFIMLAEVNLKDRFEETKQRFDKNKEDLANLKENQVKKRHNLEELDFSLTREMTELEENIIHSGDIAVVAGALAITFGSTSEILYAGMDDRYKRYMPAYPTWFDAINECFERGCTSCNMGGLEGSLSDGLIKFKSNFNPTVNEFIGEFDLPVNGLLFKASEYAYKLKKQKK</sequence>
<keyword evidence="5" id="KW-0012">Acyltransferase</keyword>
<evidence type="ECO:0000313" key="9">
    <source>
        <dbReference type="EMBL" id="OJG92625.1"/>
    </source>
</evidence>
<evidence type="ECO:0000256" key="6">
    <source>
        <dbReference type="ARBA" id="ARBA00023316"/>
    </source>
</evidence>
<keyword evidence="4" id="KW-0573">Peptidoglycan synthesis</keyword>
<dbReference type="Proteomes" id="UP000065511">
    <property type="component" value="Chromosome"/>
</dbReference>
<accession>A0A0S3KAY2</accession>
<keyword evidence="10" id="KW-1185">Reference proteome</keyword>
<evidence type="ECO:0000256" key="3">
    <source>
        <dbReference type="ARBA" id="ARBA00022960"/>
    </source>
</evidence>
<evidence type="ECO:0000313" key="10">
    <source>
        <dbReference type="Proteomes" id="UP000065511"/>
    </source>
</evidence>
<dbReference type="KEGG" id="ess:ATZ33_07540"/>
<dbReference type="InterPro" id="IPR050644">
    <property type="entry name" value="PG_Glycine_Bridge_Synth"/>
</dbReference>
<evidence type="ECO:0000256" key="2">
    <source>
        <dbReference type="ARBA" id="ARBA00022679"/>
    </source>
</evidence>
<reference evidence="9 11" key="1">
    <citation type="submission" date="2014-12" db="EMBL/GenBank/DDBJ databases">
        <title>Draft genome sequences of 29 type strains of Enterococci.</title>
        <authorList>
            <person name="Zhong Z."/>
            <person name="Sun Z."/>
            <person name="Liu W."/>
            <person name="Zhang W."/>
            <person name="Zhang H."/>
        </authorList>
    </citation>
    <scope>NUCLEOTIDE SEQUENCE [LARGE SCALE GENOMIC DNA]</scope>
    <source>
        <strain evidence="9 11">DSM 22801</strain>
    </source>
</reference>
<evidence type="ECO:0000256" key="4">
    <source>
        <dbReference type="ARBA" id="ARBA00022984"/>
    </source>
</evidence>
<dbReference type="Gene3D" id="1.20.58.90">
    <property type="match status" value="1"/>
</dbReference>
<keyword evidence="2" id="KW-0808">Transferase</keyword>